<dbReference type="PANTHER" id="PTHR42918:SF6">
    <property type="entry name" value="ELONGATION FACTOR P--(R)-BETA-LYSINE LIGASE"/>
    <property type="match status" value="1"/>
</dbReference>
<keyword evidence="2 7" id="KW-0436">Ligase</keyword>
<dbReference type="GO" id="GO:0006430">
    <property type="term" value="P:lysyl-tRNA aminoacylation"/>
    <property type="evidence" value="ECO:0007669"/>
    <property type="project" value="InterPro"/>
</dbReference>
<keyword evidence="3" id="KW-0547">Nucleotide-binding</keyword>
<dbReference type="GO" id="GO:0003746">
    <property type="term" value="F:translation elongation factor activity"/>
    <property type="evidence" value="ECO:0007669"/>
    <property type="project" value="UniProtKB-KW"/>
</dbReference>
<dbReference type="PANTHER" id="PTHR42918">
    <property type="entry name" value="LYSYL-TRNA SYNTHETASE"/>
    <property type="match status" value="1"/>
</dbReference>
<evidence type="ECO:0000256" key="5">
    <source>
        <dbReference type="ARBA" id="ARBA00052794"/>
    </source>
</evidence>
<evidence type="ECO:0000256" key="3">
    <source>
        <dbReference type="ARBA" id="ARBA00022741"/>
    </source>
</evidence>
<evidence type="ECO:0000256" key="2">
    <source>
        <dbReference type="ARBA" id="ARBA00022598"/>
    </source>
</evidence>
<name>A0A3E0TLN8_9GAMM</name>
<dbReference type="PROSITE" id="PS50862">
    <property type="entry name" value="AA_TRNA_LIGASE_II"/>
    <property type="match status" value="1"/>
</dbReference>
<dbReference type="Gene3D" id="3.30.930.10">
    <property type="entry name" value="Bira Bifunctional Protein, Domain 2"/>
    <property type="match status" value="1"/>
</dbReference>
<dbReference type="GO" id="GO:0004824">
    <property type="term" value="F:lysine-tRNA ligase activity"/>
    <property type="evidence" value="ECO:0007669"/>
    <property type="project" value="InterPro"/>
</dbReference>
<dbReference type="InterPro" id="IPR004525">
    <property type="entry name" value="EpmA"/>
</dbReference>
<dbReference type="NCBIfam" id="TIGR00462">
    <property type="entry name" value="genX"/>
    <property type="match status" value="1"/>
</dbReference>
<dbReference type="GO" id="GO:0005524">
    <property type="term" value="F:ATP binding"/>
    <property type="evidence" value="ECO:0007669"/>
    <property type="project" value="UniProtKB-KW"/>
</dbReference>
<evidence type="ECO:0000313" key="8">
    <source>
        <dbReference type="Proteomes" id="UP000256478"/>
    </source>
</evidence>
<comment type="catalytic activity">
    <reaction evidence="5">
        <text>D-beta-lysine + L-lysyl-[protein] + ATP = N(6)-((3R)-3,6-diaminohexanoyl)-L-lysyl-[protein] + AMP + diphosphate + H(+)</text>
        <dbReference type="Rhea" id="RHEA:83435"/>
        <dbReference type="Rhea" id="RHEA-COMP:9752"/>
        <dbReference type="Rhea" id="RHEA-COMP:20131"/>
        <dbReference type="ChEBI" id="CHEBI:15378"/>
        <dbReference type="ChEBI" id="CHEBI:29969"/>
        <dbReference type="ChEBI" id="CHEBI:30616"/>
        <dbReference type="ChEBI" id="CHEBI:33019"/>
        <dbReference type="ChEBI" id="CHEBI:84138"/>
        <dbReference type="ChEBI" id="CHEBI:156053"/>
        <dbReference type="ChEBI" id="CHEBI:456215"/>
    </reaction>
    <physiologicalReaction direction="left-to-right" evidence="5">
        <dbReference type="Rhea" id="RHEA:83436"/>
    </physiologicalReaction>
</comment>
<keyword evidence="4" id="KW-0067">ATP-binding</keyword>
<gene>
    <name evidence="7" type="ORF">DXX93_00925</name>
</gene>
<dbReference type="InterPro" id="IPR045864">
    <property type="entry name" value="aa-tRNA-synth_II/BPL/LPL"/>
</dbReference>
<dbReference type="Proteomes" id="UP000256478">
    <property type="component" value="Unassembled WGS sequence"/>
</dbReference>
<comment type="caution">
    <text evidence="7">The sequence shown here is derived from an EMBL/GenBank/DDBJ whole genome shotgun (WGS) entry which is preliminary data.</text>
</comment>
<dbReference type="FunFam" id="3.30.930.10:FF:000017">
    <property type="entry name" value="Elongation factor P--(R)-beta-lysine ligase"/>
    <property type="match status" value="1"/>
</dbReference>
<dbReference type="OrthoDB" id="9802326at2"/>
<evidence type="ECO:0000256" key="1">
    <source>
        <dbReference type="ARBA" id="ARBA00011738"/>
    </source>
</evidence>
<sequence>MTWQPSMDWATAQQRAKLLSTIRSFFNNRNVVEVETPQMCSGTITDVHLDPIVANYDWHHEGVNKLYLQTSPEYPMKRLLASGYQSIYQIAKAFRNEAEGRLHNPEFTMLEWYRLGFSMKDLIDEVSELLVETLSVSSTDIQSYEHAFLAHTQLNPLETSLAECLAFIEQHGKLEPWLEATTSLDTLLQFIFCEWVEPKIGQLVPCFIHSFPSSQASLATINTDDARVANRFECYFKGVELVNGFHELTDKEQQLRRFAEDNNQREQMGAQTRAVDDKFIAALAEGLPACSGVALGIDRLIMLAMGKQSISEVMTFTTQNA</sequence>
<dbReference type="PRINTS" id="PR00982">
    <property type="entry name" value="TRNASYNTHLYS"/>
</dbReference>
<dbReference type="GO" id="GO:0005829">
    <property type="term" value="C:cytosol"/>
    <property type="evidence" value="ECO:0007669"/>
    <property type="project" value="TreeGrafter"/>
</dbReference>
<dbReference type="NCBIfam" id="NF006828">
    <property type="entry name" value="PRK09350.1"/>
    <property type="match status" value="1"/>
</dbReference>
<dbReference type="EMBL" id="QUOU01000001">
    <property type="protein sequence ID" value="REL25257.1"/>
    <property type="molecule type" value="Genomic_DNA"/>
</dbReference>
<keyword evidence="7" id="KW-0648">Protein biosynthesis</keyword>
<dbReference type="RefSeq" id="WP_116006420.1">
    <property type="nucleotide sequence ID" value="NZ_QUOU01000001.1"/>
</dbReference>
<evidence type="ECO:0000259" key="6">
    <source>
        <dbReference type="PROSITE" id="PS50862"/>
    </source>
</evidence>
<accession>A0A3E0TLN8</accession>
<dbReference type="Pfam" id="PF00152">
    <property type="entry name" value="tRNA-synt_2"/>
    <property type="match status" value="1"/>
</dbReference>
<evidence type="ECO:0000313" key="7">
    <source>
        <dbReference type="EMBL" id="REL25257.1"/>
    </source>
</evidence>
<protein>
    <submittedName>
        <fullName evidence="7">Elongation factor P--(R)-beta-lysine ligase</fullName>
    </submittedName>
</protein>
<dbReference type="GO" id="GO:0000049">
    <property type="term" value="F:tRNA binding"/>
    <property type="evidence" value="ECO:0007669"/>
    <property type="project" value="TreeGrafter"/>
</dbReference>
<dbReference type="InterPro" id="IPR006195">
    <property type="entry name" value="aa-tRNA-synth_II"/>
</dbReference>
<reference evidence="7 8" key="1">
    <citation type="submission" date="2018-08" db="EMBL/GenBank/DDBJ databases">
        <title>Thalassotalea euphylliae genome.</title>
        <authorList>
            <person name="Summers S."/>
            <person name="Rice S.A."/>
            <person name="Freckelton M.L."/>
            <person name="Nedved B.T."/>
            <person name="Hadfield M.G."/>
        </authorList>
    </citation>
    <scope>NUCLEOTIDE SEQUENCE [LARGE SCALE GENOMIC DNA]</scope>
    <source>
        <strain evidence="7 8">H1</strain>
    </source>
</reference>
<feature type="domain" description="Aminoacyl-transfer RNA synthetases class-II family profile" evidence="6">
    <location>
        <begin position="15"/>
        <end position="318"/>
    </location>
</feature>
<proteinExistence type="predicted"/>
<dbReference type="InterPro" id="IPR004364">
    <property type="entry name" value="Aa-tRNA-synt_II"/>
</dbReference>
<dbReference type="AlphaFoldDB" id="A0A3E0TLN8"/>
<evidence type="ECO:0000256" key="4">
    <source>
        <dbReference type="ARBA" id="ARBA00022840"/>
    </source>
</evidence>
<comment type="subunit">
    <text evidence="1">Homodimer.</text>
</comment>
<dbReference type="InterPro" id="IPR018149">
    <property type="entry name" value="Lys-tRNA-synth_II_C"/>
</dbReference>
<organism evidence="7 8">
    <name type="scientific">Thalassotalea euphylliae</name>
    <dbReference type="NCBI Taxonomy" id="1655234"/>
    <lineage>
        <taxon>Bacteria</taxon>
        <taxon>Pseudomonadati</taxon>
        <taxon>Pseudomonadota</taxon>
        <taxon>Gammaproteobacteria</taxon>
        <taxon>Alteromonadales</taxon>
        <taxon>Colwelliaceae</taxon>
        <taxon>Thalassotalea</taxon>
    </lineage>
</organism>
<dbReference type="SUPFAM" id="SSF55681">
    <property type="entry name" value="Class II aaRS and biotin synthetases"/>
    <property type="match status" value="1"/>
</dbReference>
<keyword evidence="7" id="KW-0251">Elongation factor</keyword>